<evidence type="ECO:0000313" key="4">
    <source>
        <dbReference type="Proteomes" id="UP000030645"/>
    </source>
</evidence>
<dbReference type="GO" id="GO:0003723">
    <property type="term" value="F:RNA binding"/>
    <property type="evidence" value="ECO:0007669"/>
    <property type="project" value="InterPro"/>
</dbReference>
<evidence type="ECO:0000256" key="2">
    <source>
        <dbReference type="PROSITE-ProRule" id="PRU00708"/>
    </source>
</evidence>
<gene>
    <name evidence="3" type="ORF">L484_023657</name>
</gene>
<proteinExistence type="predicted"/>
<dbReference type="KEGG" id="mnt:21406416"/>
<dbReference type="PANTHER" id="PTHR47926">
    <property type="entry name" value="PENTATRICOPEPTIDE REPEAT-CONTAINING PROTEIN"/>
    <property type="match status" value="1"/>
</dbReference>
<feature type="repeat" description="PPR" evidence="2">
    <location>
        <begin position="255"/>
        <end position="285"/>
    </location>
</feature>
<dbReference type="NCBIfam" id="TIGR00756">
    <property type="entry name" value="PPR"/>
    <property type="match status" value="7"/>
</dbReference>
<feature type="repeat" description="PPR" evidence="2">
    <location>
        <begin position="387"/>
        <end position="421"/>
    </location>
</feature>
<feature type="repeat" description="PPR" evidence="2">
    <location>
        <begin position="224"/>
        <end position="254"/>
    </location>
</feature>
<dbReference type="Pfam" id="PF20431">
    <property type="entry name" value="E_motif"/>
    <property type="match status" value="1"/>
</dbReference>
<organism evidence="3 4">
    <name type="scientific">Morus notabilis</name>
    <dbReference type="NCBI Taxonomy" id="981085"/>
    <lineage>
        <taxon>Eukaryota</taxon>
        <taxon>Viridiplantae</taxon>
        <taxon>Streptophyta</taxon>
        <taxon>Embryophyta</taxon>
        <taxon>Tracheophyta</taxon>
        <taxon>Spermatophyta</taxon>
        <taxon>Magnoliopsida</taxon>
        <taxon>eudicotyledons</taxon>
        <taxon>Gunneridae</taxon>
        <taxon>Pentapetalae</taxon>
        <taxon>rosids</taxon>
        <taxon>fabids</taxon>
        <taxon>Rosales</taxon>
        <taxon>Moraceae</taxon>
        <taxon>Moreae</taxon>
        <taxon>Morus</taxon>
    </lineage>
</organism>
<dbReference type="FunFam" id="1.25.40.10:FF:000366">
    <property type="entry name" value="Pentatricopeptide (PPR) repeat-containing protein"/>
    <property type="match status" value="1"/>
</dbReference>
<dbReference type="PANTHER" id="PTHR47926:SF436">
    <property type="entry name" value="PENTATRICOPEPTIDE REPEAT-CONTAINING PROTEIN ELI1, CHLOROPLASTIC-LIKE ISOFORM X2"/>
    <property type="match status" value="1"/>
</dbReference>
<dbReference type="InterPro" id="IPR011990">
    <property type="entry name" value="TPR-like_helical_dom_sf"/>
</dbReference>
<keyword evidence="1" id="KW-0677">Repeat</keyword>
<dbReference type="GO" id="GO:0009451">
    <property type="term" value="P:RNA modification"/>
    <property type="evidence" value="ECO:0007669"/>
    <property type="project" value="InterPro"/>
</dbReference>
<dbReference type="OrthoDB" id="330671at2759"/>
<dbReference type="AlphaFoldDB" id="W9RGK4"/>
<dbReference type="Pfam" id="PF13041">
    <property type="entry name" value="PPR_2"/>
    <property type="match status" value="2"/>
</dbReference>
<dbReference type="Proteomes" id="UP000030645">
    <property type="component" value="Unassembled WGS sequence"/>
</dbReference>
<dbReference type="InterPro" id="IPR046960">
    <property type="entry name" value="PPR_At4g14850-like_plant"/>
</dbReference>
<dbReference type="InterPro" id="IPR002885">
    <property type="entry name" value="PPR_rpt"/>
</dbReference>
<protein>
    <recommendedName>
        <fullName evidence="5">Pentatricopeptide repeat-containing protein</fullName>
    </recommendedName>
</protein>
<evidence type="ECO:0008006" key="5">
    <source>
        <dbReference type="Google" id="ProtNLM"/>
    </source>
</evidence>
<dbReference type="eggNOG" id="KOG4197">
    <property type="taxonomic scope" value="Eukaryota"/>
</dbReference>
<dbReference type="PROSITE" id="PS51375">
    <property type="entry name" value="PPR"/>
    <property type="match status" value="6"/>
</dbReference>
<feature type="repeat" description="PPR" evidence="2">
    <location>
        <begin position="356"/>
        <end position="386"/>
    </location>
</feature>
<keyword evidence="4" id="KW-1185">Reference proteome</keyword>
<evidence type="ECO:0000313" key="3">
    <source>
        <dbReference type="EMBL" id="EXB90004.1"/>
    </source>
</evidence>
<feature type="repeat" description="PPR" evidence="2">
    <location>
        <begin position="125"/>
        <end position="159"/>
    </location>
</feature>
<dbReference type="FunFam" id="1.25.40.10:FF:001087">
    <property type="entry name" value="Pentatricopeptide repeat-containing protein, mitochondrial"/>
    <property type="match status" value="1"/>
</dbReference>
<sequence length="616" mass="69128">MLDANSFSLEHRLCSSLISNTTNGRDKMNPTTITTTNLPYHFKPTELSTETIPTSKLSQKTILDLINTKCSNSLHYLKQAHALVLRSGHFQDHYVSGTLLKHYANPHLRNFAFAFKVFDHVPRPNVFVWNILLQGCLDNNEPFLVVSFYEKMMAANCRPNKFTFPVVFKACTMVQAEEEGVQVHAHVVKHRLGRDGHAKSSGIQMYASFGHLEAARRMLNDEIDVVCWNAMIDGCFKFGNVEAAKGVFGEMPSRNVGSWNAMISGFARCGMIETARKFFDEMSERDEISWSAITNGYIKGGYFKEALEVFYLMQREGIGPRKFILSSVLAACANVGALDQGRWIHAYVERNLIRVDAVLGTALLDMYAKCGRLDLAWEVFENMRWKETFTWNAMIGGLAMHGRAEDAVELFSKMLKNKLKPDGITFVNILNACAHGGLVDKGLRIFSSMKKLYGVEPEIEHYGCVVDVLGRAGLLTEAEDFLGSMPVRPNAAVFGALLGACRKHGNVELGEIVGKILLKLEPENSGRYALLSNIYAMAGRREDVEKVRKLMKERGVKTNPGISMIDIDGKIHEFKMGEGSHPQMKAIYLMLERIMERLQMEGYSPDTSQVLFDITE</sequence>
<dbReference type="EMBL" id="KE345018">
    <property type="protein sequence ID" value="EXB90004.1"/>
    <property type="molecule type" value="Genomic_DNA"/>
</dbReference>
<dbReference type="Pfam" id="PF01535">
    <property type="entry name" value="PPR"/>
    <property type="match status" value="5"/>
</dbReference>
<reference evidence="4" key="1">
    <citation type="submission" date="2013-01" db="EMBL/GenBank/DDBJ databases">
        <title>Draft Genome Sequence of a Mulberry Tree, Morus notabilis C.K. Schneid.</title>
        <authorList>
            <person name="He N."/>
            <person name="Zhao S."/>
        </authorList>
    </citation>
    <scope>NUCLEOTIDE SEQUENCE</scope>
</reference>
<name>W9RGK4_9ROSA</name>
<feature type="repeat" description="PPR" evidence="2">
    <location>
        <begin position="286"/>
        <end position="320"/>
    </location>
</feature>
<dbReference type="InterPro" id="IPR046848">
    <property type="entry name" value="E_motif"/>
</dbReference>
<accession>W9RGK4</accession>
<evidence type="ECO:0000256" key="1">
    <source>
        <dbReference type="ARBA" id="ARBA00022737"/>
    </source>
</evidence>
<dbReference type="Gene3D" id="1.25.40.10">
    <property type="entry name" value="Tetratricopeptide repeat domain"/>
    <property type="match status" value="3"/>
</dbReference>